<organism evidence="8 9">
    <name type="scientific">Candidatus Dojkabacteria bacterium</name>
    <dbReference type="NCBI Taxonomy" id="2099670"/>
    <lineage>
        <taxon>Bacteria</taxon>
        <taxon>Candidatus Dojkabacteria</taxon>
    </lineage>
</organism>
<dbReference type="Proteomes" id="UP000783287">
    <property type="component" value="Unassembled WGS sequence"/>
</dbReference>
<evidence type="ECO:0000256" key="6">
    <source>
        <dbReference type="SAM" id="SignalP"/>
    </source>
</evidence>
<dbReference type="InterPro" id="IPR001199">
    <property type="entry name" value="Cyt_B5-like_heme/steroid-bd"/>
</dbReference>
<evidence type="ECO:0000256" key="1">
    <source>
        <dbReference type="ARBA" id="ARBA00022617"/>
    </source>
</evidence>
<evidence type="ECO:0000259" key="7">
    <source>
        <dbReference type="PROSITE" id="PS50255"/>
    </source>
</evidence>
<gene>
    <name evidence="8" type="ORF">KC909_04715</name>
</gene>
<dbReference type="GO" id="GO:0020037">
    <property type="term" value="F:heme binding"/>
    <property type="evidence" value="ECO:0007669"/>
    <property type="project" value="InterPro"/>
</dbReference>
<feature type="signal peptide" evidence="6">
    <location>
        <begin position="1"/>
        <end position="23"/>
    </location>
</feature>
<dbReference type="GO" id="GO:0046872">
    <property type="term" value="F:metal ion binding"/>
    <property type="evidence" value="ECO:0007669"/>
    <property type="project" value="UniProtKB-KW"/>
</dbReference>
<sequence>MKKIYTFILVVMFALVLYGCSTASDTTTSSSSSNSNGAVDSASNSSDTFTMDEVAQHTSSDDCWMVINGNVYDVSSYVRNHPGGNDILKGCGKEATDMFNTQGGEGSHSSTADFQLESLQIGTLQ</sequence>
<dbReference type="InterPro" id="IPR036400">
    <property type="entry name" value="Cyt_B5-like_heme/steroid_sf"/>
</dbReference>
<feature type="chain" id="PRO_5037912943" evidence="6">
    <location>
        <begin position="24"/>
        <end position="125"/>
    </location>
</feature>
<dbReference type="Pfam" id="PF00173">
    <property type="entry name" value="Cyt-b5"/>
    <property type="match status" value="1"/>
</dbReference>
<dbReference type="PROSITE" id="PS00191">
    <property type="entry name" value="CYTOCHROME_B5_1"/>
    <property type="match status" value="1"/>
</dbReference>
<keyword evidence="1" id="KW-0349">Heme</keyword>
<evidence type="ECO:0000256" key="4">
    <source>
        <dbReference type="ARBA" id="ARBA00038168"/>
    </source>
</evidence>
<dbReference type="PANTHER" id="PTHR19359">
    <property type="entry name" value="CYTOCHROME B5"/>
    <property type="match status" value="1"/>
</dbReference>
<evidence type="ECO:0000256" key="5">
    <source>
        <dbReference type="SAM" id="MobiDB-lite"/>
    </source>
</evidence>
<dbReference type="GO" id="GO:0016020">
    <property type="term" value="C:membrane"/>
    <property type="evidence" value="ECO:0007669"/>
    <property type="project" value="TreeGrafter"/>
</dbReference>
<keyword evidence="2" id="KW-0479">Metal-binding</keyword>
<comment type="similarity">
    <text evidence="4">Belongs to the cytochrome b5 family.</text>
</comment>
<keyword evidence="3" id="KW-0408">Iron</keyword>
<proteinExistence type="inferred from homology"/>
<dbReference type="InterPro" id="IPR018506">
    <property type="entry name" value="Cyt_B5_heme-BS"/>
</dbReference>
<evidence type="ECO:0000313" key="9">
    <source>
        <dbReference type="Proteomes" id="UP000783287"/>
    </source>
</evidence>
<evidence type="ECO:0000256" key="2">
    <source>
        <dbReference type="ARBA" id="ARBA00022723"/>
    </source>
</evidence>
<evidence type="ECO:0000313" key="8">
    <source>
        <dbReference type="EMBL" id="MCA9383644.1"/>
    </source>
</evidence>
<dbReference type="PROSITE" id="PS51257">
    <property type="entry name" value="PROKAR_LIPOPROTEIN"/>
    <property type="match status" value="1"/>
</dbReference>
<feature type="region of interest" description="Disordered" evidence="5">
    <location>
        <begin position="26"/>
        <end position="46"/>
    </location>
</feature>
<dbReference type="AlphaFoldDB" id="A0A955L5Y9"/>
<reference evidence="8" key="1">
    <citation type="submission" date="2020-04" db="EMBL/GenBank/DDBJ databases">
        <authorList>
            <person name="Zhang T."/>
        </authorList>
    </citation>
    <scope>NUCLEOTIDE SEQUENCE</scope>
    <source>
        <strain evidence="8">HKST-UBA14</strain>
    </source>
</reference>
<comment type="caution">
    <text evidence="8">The sequence shown here is derived from an EMBL/GenBank/DDBJ whole genome shotgun (WGS) entry which is preliminary data.</text>
</comment>
<reference evidence="8" key="2">
    <citation type="journal article" date="2021" name="Microbiome">
        <title>Successional dynamics and alternative stable states in a saline activated sludge microbial community over 9 years.</title>
        <authorList>
            <person name="Wang Y."/>
            <person name="Ye J."/>
            <person name="Ju F."/>
            <person name="Liu L."/>
            <person name="Boyd J.A."/>
            <person name="Deng Y."/>
            <person name="Parks D.H."/>
            <person name="Jiang X."/>
            <person name="Yin X."/>
            <person name="Woodcroft B.J."/>
            <person name="Tyson G.W."/>
            <person name="Hugenholtz P."/>
            <person name="Polz M.F."/>
            <person name="Zhang T."/>
        </authorList>
    </citation>
    <scope>NUCLEOTIDE SEQUENCE</scope>
    <source>
        <strain evidence="8">HKST-UBA14</strain>
    </source>
</reference>
<dbReference type="SUPFAM" id="SSF55856">
    <property type="entry name" value="Cytochrome b5-like heme/steroid binding domain"/>
    <property type="match status" value="1"/>
</dbReference>
<feature type="domain" description="Cytochrome b5 heme-binding" evidence="7">
    <location>
        <begin position="46"/>
        <end position="125"/>
    </location>
</feature>
<dbReference type="Gene3D" id="3.10.120.10">
    <property type="entry name" value="Cytochrome b5-like heme/steroid binding domain"/>
    <property type="match status" value="1"/>
</dbReference>
<name>A0A955L5Y9_9BACT</name>
<evidence type="ECO:0000256" key="3">
    <source>
        <dbReference type="ARBA" id="ARBA00023004"/>
    </source>
</evidence>
<dbReference type="InterPro" id="IPR050668">
    <property type="entry name" value="Cytochrome_b5"/>
</dbReference>
<dbReference type="EMBL" id="JAGQLK010000104">
    <property type="protein sequence ID" value="MCA9383644.1"/>
    <property type="molecule type" value="Genomic_DNA"/>
</dbReference>
<dbReference type="PROSITE" id="PS50255">
    <property type="entry name" value="CYTOCHROME_B5_2"/>
    <property type="match status" value="1"/>
</dbReference>
<protein>
    <submittedName>
        <fullName evidence="8">Cytochrome b5 domain-containing protein</fullName>
    </submittedName>
</protein>
<keyword evidence="6" id="KW-0732">Signal</keyword>
<accession>A0A955L5Y9</accession>
<dbReference type="SMART" id="SM01117">
    <property type="entry name" value="Cyt-b5"/>
    <property type="match status" value="1"/>
</dbReference>